<feature type="compositionally biased region" description="Low complexity" evidence="1">
    <location>
        <begin position="1"/>
        <end position="11"/>
    </location>
</feature>
<organism evidence="3 4">
    <name type="scientific">Verticiella sediminum</name>
    <dbReference type="NCBI Taxonomy" id="1247510"/>
    <lineage>
        <taxon>Bacteria</taxon>
        <taxon>Pseudomonadati</taxon>
        <taxon>Pseudomonadota</taxon>
        <taxon>Betaproteobacteria</taxon>
        <taxon>Burkholderiales</taxon>
        <taxon>Alcaligenaceae</taxon>
        <taxon>Verticiella</taxon>
    </lineage>
</organism>
<evidence type="ECO:0000259" key="2">
    <source>
        <dbReference type="Pfam" id="PF10276"/>
    </source>
</evidence>
<keyword evidence="3" id="KW-0862">Zinc</keyword>
<proteinExistence type="predicted"/>
<dbReference type="Proteomes" id="UP000318405">
    <property type="component" value="Unassembled WGS sequence"/>
</dbReference>
<reference evidence="3 4" key="1">
    <citation type="submission" date="2019-07" db="EMBL/GenBank/DDBJ databases">
        <title>Qingshengfaniella alkalisoli gen. nov., sp. nov., isolated from saline soil.</title>
        <authorList>
            <person name="Xu L."/>
            <person name="Huang X.-X."/>
            <person name="Sun J.-Q."/>
        </authorList>
    </citation>
    <scope>NUCLEOTIDE SEQUENCE [LARGE SCALE GENOMIC DNA]</scope>
    <source>
        <strain evidence="3 4">DSM 27279</strain>
    </source>
</reference>
<dbReference type="RefSeq" id="WP_143947378.1">
    <property type="nucleotide sequence ID" value="NZ_BAABMB010000002.1"/>
</dbReference>
<dbReference type="AlphaFoldDB" id="A0A556AVQ1"/>
<feature type="domain" description="Zinc finger CHCC-type" evidence="2">
    <location>
        <begin position="29"/>
        <end position="64"/>
    </location>
</feature>
<sequence length="75" mass="7938">MSTASSASTTAQPGQTHEVHEVGAADLPVSCPGPHTPLWNLHPKVYLDVATTGFARCPYCGAEYRLRPGEHVGAH</sequence>
<keyword evidence="4" id="KW-1185">Reference proteome</keyword>
<gene>
    <name evidence="3" type="ORF">FOZ76_06720</name>
</gene>
<dbReference type="Gene3D" id="2.60.260.40">
    <property type="entry name" value="q5lls5 like domains"/>
    <property type="match status" value="1"/>
</dbReference>
<evidence type="ECO:0000256" key="1">
    <source>
        <dbReference type="SAM" id="MobiDB-lite"/>
    </source>
</evidence>
<name>A0A556AVQ1_9BURK</name>
<protein>
    <submittedName>
        <fullName evidence="3">Zinc-finger domain-containing protein</fullName>
    </submittedName>
</protein>
<accession>A0A556AVQ1</accession>
<dbReference type="InterPro" id="IPR019401">
    <property type="entry name" value="Znf_CHCC"/>
</dbReference>
<dbReference type="OrthoDB" id="9806844at2"/>
<dbReference type="EMBL" id="VLTJ01000011">
    <property type="protein sequence ID" value="TSH97011.1"/>
    <property type="molecule type" value="Genomic_DNA"/>
</dbReference>
<keyword evidence="3" id="KW-0479">Metal-binding</keyword>
<feature type="region of interest" description="Disordered" evidence="1">
    <location>
        <begin position="1"/>
        <end position="28"/>
    </location>
</feature>
<dbReference type="Pfam" id="PF10276">
    <property type="entry name" value="zf-CHCC"/>
    <property type="match status" value="1"/>
</dbReference>
<evidence type="ECO:0000313" key="3">
    <source>
        <dbReference type="EMBL" id="TSH97011.1"/>
    </source>
</evidence>
<evidence type="ECO:0000313" key="4">
    <source>
        <dbReference type="Proteomes" id="UP000318405"/>
    </source>
</evidence>
<keyword evidence="3" id="KW-0863">Zinc-finger</keyword>
<dbReference type="GO" id="GO:0008270">
    <property type="term" value="F:zinc ion binding"/>
    <property type="evidence" value="ECO:0007669"/>
    <property type="project" value="UniProtKB-KW"/>
</dbReference>
<comment type="caution">
    <text evidence="3">The sequence shown here is derived from an EMBL/GenBank/DDBJ whole genome shotgun (WGS) entry which is preliminary data.</text>
</comment>